<dbReference type="Pfam" id="PF13356">
    <property type="entry name" value="Arm-DNA-bind_3"/>
    <property type="match status" value="1"/>
</dbReference>
<evidence type="ECO:0000256" key="1">
    <source>
        <dbReference type="ARBA" id="ARBA00008857"/>
    </source>
</evidence>
<comment type="similarity">
    <text evidence="1">Belongs to the 'phage' integrase family.</text>
</comment>
<keyword evidence="3" id="KW-0175">Coiled coil</keyword>
<feature type="region of interest" description="Disordered" evidence="4">
    <location>
        <begin position="172"/>
        <end position="200"/>
    </location>
</feature>
<dbReference type="PANTHER" id="PTHR30629">
    <property type="entry name" value="PROPHAGE INTEGRASE"/>
    <property type="match status" value="1"/>
</dbReference>
<feature type="domain" description="Tyr recombinase" evidence="5">
    <location>
        <begin position="250"/>
        <end position="460"/>
    </location>
</feature>
<dbReference type="InterPro" id="IPR050808">
    <property type="entry name" value="Phage_Integrase"/>
</dbReference>
<dbReference type="PANTHER" id="PTHR30629:SF2">
    <property type="entry name" value="PROPHAGE INTEGRASE INTS-RELATED"/>
    <property type="match status" value="1"/>
</dbReference>
<dbReference type="EMBL" id="CP076724">
    <property type="protein sequence ID" value="QWV97476.1"/>
    <property type="molecule type" value="Genomic_DNA"/>
</dbReference>
<keyword evidence="2" id="KW-0229">DNA integration</keyword>
<evidence type="ECO:0000313" key="6">
    <source>
        <dbReference type="EMBL" id="QWV97476.1"/>
    </source>
</evidence>
<reference evidence="6 7" key="1">
    <citation type="submission" date="2021-06" db="EMBL/GenBank/DDBJ databases">
        <title>Gemonas diversity in paddy soil.</title>
        <authorList>
            <person name="Liu G."/>
        </authorList>
    </citation>
    <scope>NUCLEOTIDE SEQUENCE [LARGE SCALE GENOMIC DNA]</scope>
    <source>
        <strain evidence="6 7">RG29</strain>
    </source>
</reference>
<gene>
    <name evidence="6" type="ORF">KP005_19410</name>
</gene>
<protein>
    <submittedName>
        <fullName evidence="6">Integrase family protein</fullName>
    </submittedName>
</protein>
<evidence type="ECO:0000259" key="5">
    <source>
        <dbReference type="PROSITE" id="PS51898"/>
    </source>
</evidence>
<feature type="compositionally biased region" description="Basic and acidic residues" evidence="4">
    <location>
        <begin position="172"/>
        <end position="181"/>
    </location>
</feature>
<keyword evidence="7" id="KW-1185">Reference proteome</keyword>
<evidence type="ECO:0000256" key="2">
    <source>
        <dbReference type="ARBA" id="ARBA00022908"/>
    </source>
</evidence>
<dbReference type="PROSITE" id="PS51898">
    <property type="entry name" value="TYR_RECOMBINASE"/>
    <property type="match status" value="1"/>
</dbReference>
<proteinExistence type="inferred from homology"/>
<name>A0ABX8JHK7_9BACT</name>
<evidence type="ECO:0000313" key="7">
    <source>
        <dbReference type="Proteomes" id="UP000683493"/>
    </source>
</evidence>
<sequence length="484" mass="54564">MADKIKLTKTVVEDLPVAEKGKQTDYFDSQLEGFGIRVSATGKKYFVRRTVAGKRVRVMLGSHPTMTAEMARSQARIKLGVMETGVDPNEEKRQAVREAEAKKQKGVTLQSALDDYVQNKKLKASTITNYKDLFRTYLSDWLLRSAADITREMVLDRHRDIANGKRRWRVLEKGPDPDGVKRGGKAKVKSAEAPETKRKEAAADNCMRTLRAILNYAFEEDEGDTPYMNPVNVLSSKKHKAWFKVGRRRTLIKNSSLPAWYKAIVALDNGIVRDYLLFTLFTGLRRNEVATLRWSHVDFEESCFTVVDTKNGDPHALPLSNFLYQLLQERKDGLKVELEAAQAARAEARITTAAMTKKQQQAVINRLALAESRMASPYVFPGEGKSGHIVSPKRALEEVLAATGIKFSCHDLRRTFATIAESLDLSKYTIKDLLNHKRDETDVTGGYIVLEVERLRGPMQKITDAIQERIKKQHGQVLALKVGE</sequence>
<evidence type="ECO:0000256" key="3">
    <source>
        <dbReference type="SAM" id="Coils"/>
    </source>
</evidence>
<evidence type="ECO:0000256" key="4">
    <source>
        <dbReference type="SAM" id="MobiDB-lite"/>
    </source>
</evidence>
<organism evidence="6 7">
    <name type="scientific">Geomonas diazotrophica</name>
    <dbReference type="NCBI Taxonomy" id="2843197"/>
    <lineage>
        <taxon>Bacteria</taxon>
        <taxon>Pseudomonadati</taxon>
        <taxon>Thermodesulfobacteriota</taxon>
        <taxon>Desulfuromonadia</taxon>
        <taxon>Geobacterales</taxon>
        <taxon>Geobacteraceae</taxon>
        <taxon>Geomonas</taxon>
    </lineage>
</organism>
<dbReference type="InterPro" id="IPR002104">
    <property type="entry name" value="Integrase_catalytic"/>
</dbReference>
<dbReference type="Proteomes" id="UP000683493">
    <property type="component" value="Chromosome"/>
</dbReference>
<feature type="compositionally biased region" description="Basic and acidic residues" evidence="4">
    <location>
        <begin position="189"/>
        <end position="200"/>
    </location>
</feature>
<dbReference type="InterPro" id="IPR025166">
    <property type="entry name" value="Integrase_DNA_bind_dom"/>
</dbReference>
<dbReference type="Pfam" id="PF00589">
    <property type="entry name" value="Phage_integrase"/>
    <property type="match status" value="1"/>
</dbReference>
<accession>A0ABX8JHK7</accession>
<feature type="coiled-coil region" evidence="3">
    <location>
        <begin position="324"/>
        <end position="351"/>
    </location>
</feature>